<dbReference type="InterPro" id="IPR003356">
    <property type="entry name" value="DNA_methylase_A-5"/>
</dbReference>
<comment type="catalytic activity">
    <reaction evidence="4">
        <text>a 2'-deoxyadenosine in DNA + S-adenosyl-L-methionine = an N(6)-methyl-2'-deoxyadenosine in DNA + S-adenosyl-L-homocysteine + H(+)</text>
        <dbReference type="Rhea" id="RHEA:15197"/>
        <dbReference type="Rhea" id="RHEA-COMP:12418"/>
        <dbReference type="Rhea" id="RHEA-COMP:12419"/>
        <dbReference type="ChEBI" id="CHEBI:15378"/>
        <dbReference type="ChEBI" id="CHEBI:57856"/>
        <dbReference type="ChEBI" id="CHEBI:59789"/>
        <dbReference type="ChEBI" id="CHEBI:90615"/>
        <dbReference type="ChEBI" id="CHEBI:90616"/>
        <dbReference type="EC" id="2.1.1.72"/>
    </reaction>
</comment>
<evidence type="ECO:0000256" key="3">
    <source>
        <dbReference type="ARBA" id="ARBA00022679"/>
    </source>
</evidence>
<dbReference type="InterPro" id="IPR050953">
    <property type="entry name" value="N4_N6_ade-DNA_methylase"/>
</dbReference>
<dbReference type="AlphaFoldDB" id="A0A0F8YA26"/>
<evidence type="ECO:0000313" key="6">
    <source>
        <dbReference type="EMBL" id="KKK50934.1"/>
    </source>
</evidence>
<feature type="non-terminal residue" evidence="6">
    <location>
        <position position="341"/>
    </location>
</feature>
<dbReference type="GO" id="GO:0009007">
    <property type="term" value="F:site-specific DNA-methyltransferase (adenine-specific) activity"/>
    <property type="evidence" value="ECO:0007669"/>
    <property type="project" value="UniProtKB-EC"/>
</dbReference>
<dbReference type="SUPFAM" id="SSF53335">
    <property type="entry name" value="S-adenosyl-L-methionine-dependent methyltransferases"/>
    <property type="match status" value="1"/>
</dbReference>
<evidence type="ECO:0000256" key="4">
    <source>
        <dbReference type="ARBA" id="ARBA00047942"/>
    </source>
</evidence>
<dbReference type="GO" id="GO:0003677">
    <property type="term" value="F:DNA binding"/>
    <property type="evidence" value="ECO:0007669"/>
    <property type="project" value="InterPro"/>
</dbReference>
<organism evidence="6">
    <name type="scientific">marine sediment metagenome</name>
    <dbReference type="NCBI Taxonomy" id="412755"/>
    <lineage>
        <taxon>unclassified sequences</taxon>
        <taxon>metagenomes</taxon>
        <taxon>ecological metagenomes</taxon>
    </lineage>
</organism>
<dbReference type="PANTHER" id="PTHR33841">
    <property type="entry name" value="DNA METHYLTRANSFERASE YEEA-RELATED"/>
    <property type="match status" value="1"/>
</dbReference>
<protein>
    <recommendedName>
        <fullName evidence="1">site-specific DNA-methyltransferase (adenine-specific)</fullName>
        <ecNumber evidence="1">2.1.1.72</ecNumber>
    </recommendedName>
</protein>
<evidence type="ECO:0000256" key="1">
    <source>
        <dbReference type="ARBA" id="ARBA00011900"/>
    </source>
</evidence>
<reference evidence="6" key="1">
    <citation type="journal article" date="2015" name="Nature">
        <title>Complex archaea that bridge the gap between prokaryotes and eukaryotes.</title>
        <authorList>
            <person name="Spang A."/>
            <person name="Saw J.H."/>
            <person name="Jorgensen S.L."/>
            <person name="Zaremba-Niedzwiedzka K."/>
            <person name="Martijn J."/>
            <person name="Lind A.E."/>
            <person name="van Eijk R."/>
            <person name="Schleper C."/>
            <person name="Guy L."/>
            <person name="Ettema T.J."/>
        </authorList>
    </citation>
    <scope>NUCLEOTIDE SEQUENCE</scope>
</reference>
<proteinExistence type="predicted"/>
<gene>
    <name evidence="6" type="ORF">LCGC14_3120060</name>
</gene>
<dbReference type="PANTHER" id="PTHR33841:SF1">
    <property type="entry name" value="DNA METHYLTRANSFERASE A"/>
    <property type="match status" value="1"/>
</dbReference>
<feature type="non-terminal residue" evidence="6">
    <location>
        <position position="1"/>
    </location>
</feature>
<keyword evidence="2" id="KW-0489">Methyltransferase</keyword>
<name>A0A0F8YA26_9ZZZZ</name>
<keyword evidence="3" id="KW-0808">Transferase</keyword>
<evidence type="ECO:0000259" key="5">
    <source>
        <dbReference type="Pfam" id="PF02384"/>
    </source>
</evidence>
<dbReference type="GO" id="GO:0008170">
    <property type="term" value="F:N-methyltransferase activity"/>
    <property type="evidence" value="ECO:0007669"/>
    <property type="project" value="InterPro"/>
</dbReference>
<dbReference type="GO" id="GO:0032259">
    <property type="term" value="P:methylation"/>
    <property type="evidence" value="ECO:0007669"/>
    <property type="project" value="UniProtKB-KW"/>
</dbReference>
<comment type="caution">
    <text evidence="6">The sequence shown here is derived from an EMBL/GenBank/DDBJ whole genome shotgun (WGS) entry which is preliminary data.</text>
</comment>
<feature type="domain" description="DNA methylase adenine-specific" evidence="5">
    <location>
        <begin position="2"/>
        <end position="222"/>
    </location>
</feature>
<evidence type="ECO:0000256" key="2">
    <source>
        <dbReference type="ARBA" id="ARBA00022603"/>
    </source>
</evidence>
<dbReference type="EMBL" id="LAZR01067769">
    <property type="protein sequence ID" value="KKK50934.1"/>
    <property type="molecule type" value="Genomic_DNA"/>
</dbReference>
<dbReference type="Gene3D" id="3.40.50.150">
    <property type="entry name" value="Vaccinia Virus protein VP39"/>
    <property type="match status" value="1"/>
</dbReference>
<dbReference type="PRINTS" id="PR00507">
    <property type="entry name" value="N12N6MTFRASE"/>
</dbReference>
<dbReference type="InterPro" id="IPR029063">
    <property type="entry name" value="SAM-dependent_MTases_sf"/>
</dbReference>
<dbReference type="EC" id="2.1.1.72" evidence="1"/>
<dbReference type="Pfam" id="PF02384">
    <property type="entry name" value="N6_Mtase"/>
    <property type="match status" value="1"/>
</dbReference>
<sequence length="341" mass="38558">RQEDPVVHFYETFLAAYDKSLRKSRGVYYTPEPVVSYIVRSIDEILKKDFNCPDGLADKTKIKAEFSDSTSKTGKTKREVHRVQILDPATGTGTFLYETVNQIYNTLASNRGSWSGDMGYVAQHLLPRLYGFELMMAPYAVAHLKLGWLLKETGYSFSSNERLRVYLTNTLEEAELVAGPLLAMASQIALEANAASTVKTECPIMVVMGNPPYSGHSANKNQWSKDLIKKKLPIKGGAPGYFECDGKSLGERNPKWLNDDYVKFIRFGQYRIEQTGYGVLGFITNHGYLDNPTFRGMRQSLMSTFNIGFRELNFGRWIRMLQPREFDIKAHGTPRIVSGVQ</sequence>
<accession>A0A0F8YA26</accession>